<name>A0AA36EYX2_OCTVU</name>
<dbReference type="EMBL" id="OX597815">
    <property type="protein sequence ID" value="CAI9717215.1"/>
    <property type="molecule type" value="Genomic_DNA"/>
</dbReference>
<accession>A0AA36EYX2</accession>
<sequence>MHYNKLEKHGVTPETNCHKRCNFGDYDMIVNWFSSQPENSKNYLKKTKKKQNEKFQLRQALFKNQRTFE</sequence>
<organism evidence="1 2">
    <name type="scientific">Octopus vulgaris</name>
    <name type="common">Common octopus</name>
    <dbReference type="NCBI Taxonomy" id="6645"/>
    <lineage>
        <taxon>Eukaryota</taxon>
        <taxon>Metazoa</taxon>
        <taxon>Spiralia</taxon>
        <taxon>Lophotrochozoa</taxon>
        <taxon>Mollusca</taxon>
        <taxon>Cephalopoda</taxon>
        <taxon>Coleoidea</taxon>
        <taxon>Octopodiformes</taxon>
        <taxon>Octopoda</taxon>
        <taxon>Incirrata</taxon>
        <taxon>Octopodidae</taxon>
        <taxon>Octopus</taxon>
    </lineage>
</organism>
<evidence type="ECO:0000313" key="2">
    <source>
        <dbReference type="Proteomes" id="UP001162480"/>
    </source>
</evidence>
<gene>
    <name evidence="1" type="ORF">OCTVUL_1B003415</name>
</gene>
<keyword evidence="2" id="KW-1185">Reference proteome</keyword>
<reference evidence="1" key="1">
    <citation type="submission" date="2023-08" db="EMBL/GenBank/DDBJ databases">
        <authorList>
            <person name="Alioto T."/>
            <person name="Alioto T."/>
            <person name="Gomez Garrido J."/>
        </authorList>
    </citation>
    <scope>NUCLEOTIDE SEQUENCE</scope>
</reference>
<protein>
    <submittedName>
        <fullName evidence="1">Uncharacterized protein</fullName>
    </submittedName>
</protein>
<evidence type="ECO:0000313" key="1">
    <source>
        <dbReference type="EMBL" id="CAI9717215.1"/>
    </source>
</evidence>
<proteinExistence type="predicted"/>
<dbReference type="Proteomes" id="UP001162480">
    <property type="component" value="Chromosome 2"/>
</dbReference>
<dbReference type="AlphaFoldDB" id="A0AA36EYX2"/>